<dbReference type="InterPro" id="IPR000215">
    <property type="entry name" value="Serpin_fam"/>
</dbReference>
<protein>
    <submittedName>
        <fullName evidence="4">Serpin</fullName>
    </submittedName>
</protein>
<dbReference type="GO" id="GO:0005615">
    <property type="term" value="C:extracellular space"/>
    <property type="evidence" value="ECO:0007669"/>
    <property type="project" value="InterPro"/>
</dbReference>
<feature type="signal peptide" evidence="2">
    <location>
        <begin position="1"/>
        <end position="19"/>
    </location>
</feature>
<dbReference type="Gene3D" id="3.30.497.10">
    <property type="entry name" value="Antithrombin, subunit I, domain 2"/>
    <property type="match status" value="1"/>
</dbReference>
<evidence type="ECO:0000313" key="5">
    <source>
        <dbReference type="Proteomes" id="UP000182229"/>
    </source>
</evidence>
<keyword evidence="5" id="KW-1185">Reference proteome</keyword>
<dbReference type="Proteomes" id="UP000182229">
    <property type="component" value="Unassembled WGS sequence"/>
</dbReference>
<dbReference type="PROSITE" id="PS51257">
    <property type="entry name" value="PROKAR_LIPOPROTEIN"/>
    <property type="match status" value="1"/>
</dbReference>
<dbReference type="SMART" id="SM00093">
    <property type="entry name" value="SERPIN"/>
    <property type="match status" value="1"/>
</dbReference>
<dbReference type="PANTHER" id="PTHR11461">
    <property type="entry name" value="SERINE PROTEASE INHIBITOR, SERPIN"/>
    <property type="match status" value="1"/>
</dbReference>
<sequence>MVAWRQGLMGRLTTGWLLAACACSSGEPLGVGQGPTPGPTPGSTEAVSAPGEFISSGKERVANPDAPASDLEAVAAGNTDFGAALYRELREPGKNLFFSPYSVSQALAMVYAGARGETERQMGQGLRFSLPQDRLHPAMNALSLALLAPPGDTGQATPPQFSGVNATWGQRGFAFQPEYLDVLAQHYGTGMHVVDFSADPSGIREDINTWVWEQTQERIQDLLPSGAVTPLTRLVLVNALHFKAAWDSPFMDKGTQNAPFHTLDGATRQVPTMRGGGAWHMKGEGFEALALDYVGRKFRMLIVLPDSGRFEEIESRLSADFLGGIRGALKGREVDVRLPRFEVETPASLIPKLRELGIRDLFEEHADLSGLSSAESLLISSVEHKAFVSVNEKGTEAAAATAVVAGPPSMPEPFLVDRPFLFLIEHVPTKNVLFLGRYMSP</sequence>
<feature type="chain" id="PRO_5012634686" evidence="2">
    <location>
        <begin position="20"/>
        <end position="441"/>
    </location>
</feature>
<evidence type="ECO:0000256" key="2">
    <source>
        <dbReference type="SAM" id="SignalP"/>
    </source>
</evidence>
<dbReference type="OrthoDB" id="9764871at2"/>
<dbReference type="PANTHER" id="PTHR11461:SF211">
    <property type="entry name" value="GH10112P-RELATED"/>
    <property type="match status" value="1"/>
</dbReference>
<proteinExistence type="inferred from homology"/>
<dbReference type="InterPro" id="IPR036186">
    <property type="entry name" value="Serpin_sf"/>
</dbReference>
<dbReference type="SUPFAM" id="SSF56574">
    <property type="entry name" value="Serpins"/>
    <property type="match status" value="1"/>
</dbReference>
<name>A0A1L9BA61_9BACT</name>
<dbReference type="InterPro" id="IPR042178">
    <property type="entry name" value="Serpin_sf_1"/>
</dbReference>
<keyword evidence="2" id="KW-0732">Signal</keyword>
<dbReference type="RefSeq" id="WP_071899326.1">
    <property type="nucleotide sequence ID" value="NZ_MPIN01000004.1"/>
</dbReference>
<dbReference type="AlphaFoldDB" id="A0A1L9BA61"/>
<dbReference type="GO" id="GO:0004867">
    <property type="term" value="F:serine-type endopeptidase inhibitor activity"/>
    <property type="evidence" value="ECO:0007669"/>
    <property type="project" value="InterPro"/>
</dbReference>
<dbReference type="InterPro" id="IPR042185">
    <property type="entry name" value="Serpin_sf_2"/>
</dbReference>
<reference evidence="5" key="1">
    <citation type="submission" date="2016-11" db="EMBL/GenBank/DDBJ databases">
        <authorList>
            <person name="Shukria A."/>
            <person name="Stevens D.C."/>
        </authorList>
    </citation>
    <scope>NUCLEOTIDE SEQUENCE [LARGE SCALE GENOMIC DNA]</scope>
    <source>
        <strain evidence="5">Cbfe23</strain>
    </source>
</reference>
<dbReference type="STRING" id="83449.BON30_16595"/>
<dbReference type="PROSITE" id="PS00284">
    <property type="entry name" value="SERPIN"/>
    <property type="match status" value="1"/>
</dbReference>
<evidence type="ECO:0000256" key="1">
    <source>
        <dbReference type="RuleBase" id="RU000411"/>
    </source>
</evidence>
<evidence type="ECO:0000259" key="3">
    <source>
        <dbReference type="SMART" id="SM00093"/>
    </source>
</evidence>
<comment type="similarity">
    <text evidence="1">Belongs to the serpin family.</text>
</comment>
<evidence type="ECO:0000313" key="4">
    <source>
        <dbReference type="EMBL" id="OJH39156.1"/>
    </source>
</evidence>
<dbReference type="InterPro" id="IPR023796">
    <property type="entry name" value="Serpin_dom"/>
</dbReference>
<dbReference type="Gene3D" id="2.30.39.10">
    <property type="entry name" value="Alpha-1-antitrypsin, domain 1"/>
    <property type="match status" value="1"/>
</dbReference>
<dbReference type="Pfam" id="PF00079">
    <property type="entry name" value="Serpin"/>
    <property type="match status" value="1"/>
</dbReference>
<comment type="caution">
    <text evidence="4">The sequence shown here is derived from an EMBL/GenBank/DDBJ whole genome shotgun (WGS) entry which is preliminary data.</text>
</comment>
<dbReference type="CDD" id="cd19590">
    <property type="entry name" value="serpin_thermopin-like"/>
    <property type="match status" value="1"/>
</dbReference>
<feature type="domain" description="Serpin" evidence="3">
    <location>
        <begin position="83"/>
        <end position="441"/>
    </location>
</feature>
<dbReference type="EMBL" id="MPIN01000004">
    <property type="protein sequence ID" value="OJH39156.1"/>
    <property type="molecule type" value="Genomic_DNA"/>
</dbReference>
<accession>A0A1L9BA61</accession>
<dbReference type="InterPro" id="IPR023795">
    <property type="entry name" value="Serpin_CS"/>
</dbReference>
<organism evidence="4 5">
    <name type="scientific">Cystobacter ferrugineus</name>
    <dbReference type="NCBI Taxonomy" id="83449"/>
    <lineage>
        <taxon>Bacteria</taxon>
        <taxon>Pseudomonadati</taxon>
        <taxon>Myxococcota</taxon>
        <taxon>Myxococcia</taxon>
        <taxon>Myxococcales</taxon>
        <taxon>Cystobacterineae</taxon>
        <taxon>Archangiaceae</taxon>
        <taxon>Cystobacter</taxon>
    </lineage>
</organism>
<gene>
    <name evidence="4" type="ORF">BON30_16595</name>
</gene>
<reference evidence="4 5" key="2">
    <citation type="submission" date="2016-12" db="EMBL/GenBank/DDBJ databases">
        <title>Draft Genome Sequence of Cystobacter ferrugineus Strain Cbfe23.</title>
        <authorList>
            <person name="Akbar S."/>
            <person name="Dowd S.E."/>
            <person name="Stevens D.C."/>
        </authorList>
    </citation>
    <scope>NUCLEOTIDE SEQUENCE [LARGE SCALE GENOMIC DNA]</scope>
    <source>
        <strain evidence="4 5">Cbfe23</strain>
    </source>
</reference>